<dbReference type="RefSeq" id="WP_044823360.1">
    <property type="nucleotide sequence ID" value="NZ_CP009687.1"/>
</dbReference>
<reference evidence="4 5" key="1">
    <citation type="submission" date="2014-10" db="EMBL/GenBank/DDBJ databases">
        <title>Genome sequence of Clostridium aceticum DSM 1496.</title>
        <authorList>
            <person name="Poehlein A."/>
            <person name="Schiel-Bengelsdorf B."/>
            <person name="Gottschalk G."/>
            <person name="Duerre P."/>
            <person name="Daniel R."/>
        </authorList>
    </citation>
    <scope>NUCLEOTIDE SEQUENCE [LARGE SCALE GENOMIC DNA]</scope>
    <source>
        <strain evidence="4 5">DSM 1496</strain>
    </source>
</reference>
<name>A0A0D8IE62_9CLOT</name>
<evidence type="ECO:0000313" key="5">
    <source>
        <dbReference type="Proteomes" id="UP000035704"/>
    </source>
</evidence>
<dbReference type="EMBL" id="CP009687">
    <property type="protein sequence ID" value="AKL94508.1"/>
    <property type="molecule type" value="Genomic_DNA"/>
</dbReference>
<dbReference type="Gene3D" id="3.40.1280.10">
    <property type="match status" value="1"/>
</dbReference>
<dbReference type="Proteomes" id="UP000035704">
    <property type="component" value="Chromosome"/>
</dbReference>
<dbReference type="SUPFAM" id="SSF75217">
    <property type="entry name" value="alpha/beta knot"/>
    <property type="match status" value="1"/>
</dbReference>
<evidence type="ECO:0000313" key="4">
    <source>
        <dbReference type="EMBL" id="AKL94508.1"/>
    </source>
</evidence>
<keyword evidence="2 4" id="KW-0489">Methyltransferase</keyword>
<dbReference type="Pfam" id="PF00588">
    <property type="entry name" value="SpoU_methylase"/>
    <property type="match status" value="1"/>
</dbReference>
<dbReference type="GO" id="GO:0006396">
    <property type="term" value="P:RNA processing"/>
    <property type="evidence" value="ECO:0007669"/>
    <property type="project" value="InterPro"/>
</dbReference>
<dbReference type="AlphaFoldDB" id="A0A0D8IE62"/>
<proteinExistence type="inferred from homology"/>
<dbReference type="PANTHER" id="PTHR43191">
    <property type="entry name" value="RRNA METHYLTRANSFERASE 3"/>
    <property type="match status" value="1"/>
</dbReference>
<accession>A0A0D8IE62</accession>
<dbReference type="InterPro" id="IPR013123">
    <property type="entry name" value="SpoU_subst-bd"/>
</dbReference>
<dbReference type="KEGG" id="cace:CACET_c10050"/>
<organism evidence="4 5">
    <name type="scientific">Clostridium aceticum</name>
    <dbReference type="NCBI Taxonomy" id="84022"/>
    <lineage>
        <taxon>Bacteria</taxon>
        <taxon>Bacillati</taxon>
        <taxon>Bacillota</taxon>
        <taxon>Clostridia</taxon>
        <taxon>Eubacteriales</taxon>
        <taxon>Clostridiaceae</taxon>
        <taxon>Clostridium</taxon>
    </lineage>
</organism>
<dbReference type="InterPro" id="IPR053888">
    <property type="entry name" value="MRM3-like_sub_bind"/>
</dbReference>
<dbReference type="GO" id="GO:0032259">
    <property type="term" value="P:methylation"/>
    <property type="evidence" value="ECO:0007669"/>
    <property type="project" value="UniProtKB-KW"/>
</dbReference>
<dbReference type="GO" id="GO:0003723">
    <property type="term" value="F:RNA binding"/>
    <property type="evidence" value="ECO:0007669"/>
    <property type="project" value="InterPro"/>
</dbReference>
<dbReference type="SMART" id="SM00967">
    <property type="entry name" value="SpoU_sub_bind"/>
    <property type="match status" value="1"/>
</dbReference>
<dbReference type="Gene3D" id="3.30.1330.30">
    <property type="match status" value="1"/>
</dbReference>
<dbReference type="SUPFAM" id="SSF55315">
    <property type="entry name" value="L30e-like"/>
    <property type="match status" value="1"/>
</dbReference>
<dbReference type="OrthoDB" id="9785673at2"/>
<dbReference type="CDD" id="cd18095">
    <property type="entry name" value="SpoU-like_rRNA-MTase"/>
    <property type="match status" value="1"/>
</dbReference>
<dbReference type="GO" id="GO:0008173">
    <property type="term" value="F:RNA methyltransferase activity"/>
    <property type="evidence" value="ECO:0007669"/>
    <property type="project" value="InterPro"/>
</dbReference>
<keyword evidence="5" id="KW-1185">Reference proteome</keyword>
<dbReference type="InterPro" id="IPR029026">
    <property type="entry name" value="tRNA_m1G_MTases_N"/>
</dbReference>
<protein>
    <submittedName>
        <fullName evidence="4">tRNA/rRNA methyltransferase SpoU</fullName>
    </submittedName>
</protein>
<evidence type="ECO:0000256" key="2">
    <source>
        <dbReference type="ARBA" id="ARBA00022603"/>
    </source>
</evidence>
<dbReference type="STRING" id="84022.CACET_c10050"/>
<dbReference type="GO" id="GO:0005737">
    <property type="term" value="C:cytoplasm"/>
    <property type="evidence" value="ECO:0007669"/>
    <property type="project" value="UniProtKB-ARBA"/>
</dbReference>
<dbReference type="InterPro" id="IPR029064">
    <property type="entry name" value="Ribosomal_eL30-like_sf"/>
</dbReference>
<evidence type="ECO:0000256" key="1">
    <source>
        <dbReference type="ARBA" id="ARBA00007228"/>
    </source>
</evidence>
<dbReference type="Pfam" id="PF22435">
    <property type="entry name" value="MRM3-like_sub_bind"/>
    <property type="match status" value="1"/>
</dbReference>
<dbReference type="InterPro" id="IPR029028">
    <property type="entry name" value="Alpha/beta_knot_MTases"/>
</dbReference>
<keyword evidence="3 4" id="KW-0808">Transferase</keyword>
<sequence>MEKQVITSQQNKLIKHIKALENKKNRKIHGQFMIEGIRIIEECILHEVPIEYLLYTEDVEAVQGGRELLERGIKKYKSYEVEKKLFDTLSHTETPQGIMAVVNIQDHSLDTLNIKEDAFFLILDRIQDPGNMGTIIRTAEAAGADAVVLTKGCVDPYNNKTIRATMGALFHIPIIEVNDNNTWIEVLKKGHVKLIASNLNTDYDYTKVDYRGKIAIIIGNEANGIDENLLHYVDLSIKIPILGKIESLNASTAAAILIYKAVEHKL</sequence>
<dbReference type="InterPro" id="IPR051259">
    <property type="entry name" value="rRNA_Methyltransferase"/>
</dbReference>
<dbReference type="PANTHER" id="PTHR43191:SF2">
    <property type="entry name" value="RRNA METHYLTRANSFERASE 3, MITOCHONDRIAL"/>
    <property type="match status" value="1"/>
</dbReference>
<dbReference type="PATRIC" id="fig|84022.5.peg.2324"/>
<evidence type="ECO:0000256" key="3">
    <source>
        <dbReference type="ARBA" id="ARBA00022679"/>
    </source>
</evidence>
<comment type="similarity">
    <text evidence="1">Belongs to the class IV-like SAM-binding methyltransferase superfamily. RNA methyltransferase TrmH family.</text>
</comment>
<dbReference type="InterPro" id="IPR001537">
    <property type="entry name" value="SpoU_MeTrfase"/>
</dbReference>
<gene>
    <name evidence="4" type="primary">spoU1</name>
    <name evidence="4" type="ORF">CACET_c10050</name>
</gene>